<comment type="caution">
    <text evidence="2">The sequence shown here is derived from an EMBL/GenBank/DDBJ whole genome shotgun (WGS) entry which is preliminary data.</text>
</comment>
<protein>
    <submittedName>
        <fullName evidence="2">ABC transporter permease subunit</fullName>
    </submittedName>
</protein>
<dbReference type="EMBL" id="JABAIA010000002">
    <property type="protein sequence ID" value="NLR67263.1"/>
    <property type="molecule type" value="Genomic_DNA"/>
</dbReference>
<dbReference type="PANTHER" id="PTHR37305:SF1">
    <property type="entry name" value="MEMBRANE PROTEIN"/>
    <property type="match status" value="1"/>
</dbReference>
<keyword evidence="1" id="KW-0812">Transmembrane</keyword>
<feature type="transmembrane region" description="Helical" evidence="1">
    <location>
        <begin position="231"/>
        <end position="251"/>
    </location>
</feature>
<feature type="transmembrane region" description="Helical" evidence="1">
    <location>
        <begin position="155"/>
        <end position="176"/>
    </location>
</feature>
<evidence type="ECO:0000313" key="2">
    <source>
        <dbReference type="EMBL" id="NLR67263.1"/>
    </source>
</evidence>
<feature type="transmembrane region" description="Helical" evidence="1">
    <location>
        <begin position="20"/>
        <end position="43"/>
    </location>
</feature>
<dbReference type="Pfam" id="PF12730">
    <property type="entry name" value="ABC2_membrane_4"/>
    <property type="match status" value="1"/>
</dbReference>
<dbReference type="RefSeq" id="WP_168873141.1">
    <property type="nucleotide sequence ID" value="NZ_JABAIA010000002.1"/>
</dbReference>
<sequence>MLTYLHSVQSEWLKRKNSAATWLTVLGAVLVPLIVLCYRFYYFELLATQNASADIWEQLYNRSWQYMGFLLLPMGVILVTSLITQIETRSNAWKLLHITPQRLTTIFFAKLTVILIMLLSFFLLFNIGIYLTGVLPALLVKEVPFPTAPFPWLKYLYGNGTFLVACLPIVAFQYLIGLRYRNFMAPLGVGLGLYIVSFIAFKWEYAYFIPYIYSILTFIDGMHHTVRPVNIYLLSTAYFVGFTVLAYTLYINKSEKG</sequence>
<dbReference type="PANTHER" id="PTHR37305">
    <property type="entry name" value="INTEGRAL MEMBRANE PROTEIN-RELATED"/>
    <property type="match status" value="1"/>
</dbReference>
<name>A0A847RW17_9BACT</name>
<dbReference type="Proteomes" id="UP000570474">
    <property type="component" value="Unassembled WGS sequence"/>
</dbReference>
<keyword evidence="1" id="KW-0472">Membrane</keyword>
<dbReference type="CDD" id="cd21809">
    <property type="entry name" value="ABC-2_lan_permease-like"/>
    <property type="match status" value="1"/>
</dbReference>
<proteinExistence type="predicted"/>
<feature type="transmembrane region" description="Helical" evidence="1">
    <location>
        <begin position="183"/>
        <end position="201"/>
    </location>
</feature>
<organism evidence="2 3">
    <name type="scientific">Chitinophaga varians</name>
    <dbReference type="NCBI Taxonomy" id="2202339"/>
    <lineage>
        <taxon>Bacteria</taxon>
        <taxon>Pseudomonadati</taxon>
        <taxon>Bacteroidota</taxon>
        <taxon>Chitinophagia</taxon>
        <taxon>Chitinophagales</taxon>
        <taxon>Chitinophagaceae</taxon>
        <taxon>Chitinophaga</taxon>
    </lineage>
</organism>
<keyword evidence="1" id="KW-1133">Transmembrane helix</keyword>
<evidence type="ECO:0000256" key="1">
    <source>
        <dbReference type="SAM" id="Phobius"/>
    </source>
</evidence>
<feature type="transmembrane region" description="Helical" evidence="1">
    <location>
        <begin position="107"/>
        <end position="135"/>
    </location>
</feature>
<keyword evidence="3" id="KW-1185">Reference proteome</keyword>
<evidence type="ECO:0000313" key="3">
    <source>
        <dbReference type="Proteomes" id="UP000570474"/>
    </source>
</evidence>
<dbReference type="AlphaFoldDB" id="A0A847RW17"/>
<accession>A0A847RW17</accession>
<reference evidence="2 3" key="1">
    <citation type="submission" date="2020-04" db="EMBL/GenBank/DDBJ databases">
        <authorList>
            <person name="Yin C."/>
        </authorList>
    </citation>
    <scope>NUCLEOTIDE SEQUENCE [LARGE SCALE GENOMIC DNA]</scope>
    <source>
        <strain evidence="2 3">Ae27</strain>
    </source>
</reference>
<feature type="transmembrane region" description="Helical" evidence="1">
    <location>
        <begin position="63"/>
        <end position="86"/>
    </location>
</feature>
<gene>
    <name evidence="2" type="ORF">HGH92_23355</name>
</gene>